<accession>A0A248TJB4</accession>
<evidence type="ECO:0000256" key="4">
    <source>
        <dbReference type="ARBA" id="ARBA00022795"/>
    </source>
</evidence>
<keyword evidence="9" id="KW-0969">Cilium</keyword>
<feature type="region of interest" description="Disordered" evidence="7">
    <location>
        <begin position="1"/>
        <end position="32"/>
    </location>
</feature>
<evidence type="ECO:0000259" key="8">
    <source>
        <dbReference type="Pfam" id="PF04316"/>
    </source>
</evidence>
<organism evidence="9 10">
    <name type="scientific">Cytobacillus kochii</name>
    <dbReference type="NCBI Taxonomy" id="859143"/>
    <lineage>
        <taxon>Bacteria</taxon>
        <taxon>Bacillati</taxon>
        <taxon>Bacillota</taxon>
        <taxon>Bacilli</taxon>
        <taxon>Bacillales</taxon>
        <taxon>Bacillaceae</taxon>
        <taxon>Cytobacillus</taxon>
    </lineage>
</organism>
<keyword evidence="10" id="KW-1185">Reference proteome</keyword>
<evidence type="ECO:0000256" key="7">
    <source>
        <dbReference type="SAM" id="MobiDB-lite"/>
    </source>
</evidence>
<dbReference type="GeneID" id="97217865"/>
<protein>
    <recommendedName>
        <fullName evidence="2">Negative regulator of flagellin synthesis</fullName>
    </recommendedName>
</protein>
<evidence type="ECO:0000313" key="10">
    <source>
        <dbReference type="Proteomes" id="UP000215137"/>
    </source>
</evidence>
<keyword evidence="6" id="KW-0804">Transcription</keyword>
<name>A0A248TJB4_9BACI</name>
<feature type="compositionally biased region" description="Polar residues" evidence="7">
    <location>
        <begin position="7"/>
        <end position="31"/>
    </location>
</feature>
<evidence type="ECO:0000256" key="1">
    <source>
        <dbReference type="ARBA" id="ARBA00005322"/>
    </source>
</evidence>
<evidence type="ECO:0000313" key="9">
    <source>
        <dbReference type="EMBL" id="ASV68255.1"/>
    </source>
</evidence>
<dbReference type="OrthoDB" id="2991036at2"/>
<dbReference type="AlphaFoldDB" id="A0A248TJB4"/>
<proteinExistence type="inferred from homology"/>
<evidence type="ECO:0000256" key="3">
    <source>
        <dbReference type="ARBA" id="ARBA00022491"/>
    </source>
</evidence>
<dbReference type="Pfam" id="PF04316">
    <property type="entry name" value="FlgM"/>
    <property type="match status" value="1"/>
</dbReference>
<gene>
    <name evidence="9" type="primary">flgM</name>
    <name evidence="9" type="ORF">CKF48_13535</name>
</gene>
<keyword evidence="9" id="KW-0966">Cell projection</keyword>
<dbReference type="EMBL" id="CP022983">
    <property type="protein sequence ID" value="ASV68255.1"/>
    <property type="molecule type" value="Genomic_DNA"/>
</dbReference>
<keyword evidence="4" id="KW-1005">Bacterial flagellum biogenesis</keyword>
<dbReference type="RefSeq" id="WP_095371825.1">
    <property type="nucleotide sequence ID" value="NZ_CANMJM010000005.1"/>
</dbReference>
<dbReference type="GO" id="GO:0045892">
    <property type="term" value="P:negative regulation of DNA-templated transcription"/>
    <property type="evidence" value="ECO:0007669"/>
    <property type="project" value="InterPro"/>
</dbReference>
<evidence type="ECO:0000256" key="6">
    <source>
        <dbReference type="ARBA" id="ARBA00023163"/>
    </source>
</evidence>
<keyword evidence="5" id="KW-0805">Transcription regulation</keyword>
<dbReference type="KEGG" id="bko:CKF48_13535"/>
<dbReference type="InterPro" id="IPR031316">
    <property type="entry name" value="FlgM_C"/>
</dbReference>
<reference evidence="9 10" key="1">
    <citation type="submission" date="2017-08" db="EMBL/GenBank/DDBJ databases">
        <title>Complete Genome Sequence of Bacillus kochii Oregon-R-modENCODE STRAIN BDGP4, isolated from Drosophila melanogaster gut.</title>
        <authorList>
            <person name="Wan K.H."/>
            <person name="Yu C."/>
            <person name="Park S."/>
            <person name="Hammonds A.S."/>
            <person name="Booth B.W."/>
            <person name="Celniker S.E."/>
        </authorList>
    </citation>
    <scope>NUCLEOTIDE SEQUENCE [LARGE SCALE GENOMIC DNA]</scope>
    <source>
        <strain evidence="9 10">BDGP4</strain>
    </source>
</reference>
<dbReference type="Proteomes" id="UP000215137">
    <property type="component" value="Chromosome"/>
</dbReference>
<feature type="domain" description="Anti-sigma-28 factor FlgM C-terminal" evidence="8">
    <location>
        <begin position="34"/>
        <end position="83"/>
    </location>
</feature>
<comment type="similarity">
    <text evidence="1">Belongs to the FlgM family.</text>
</comment>
<evidence type="ECO:0000256" key="5">
    <source>
        <dbReference type="ARBA" id="ARBA00023015"/>
    </source>
</evidence>
<dbReference type="InterPro" id="IPR035890">
    <property type="entry name" value="Anti-sigma-28_factor_FlgM_sf"/>
</dbReference>
<evidence type="ECO:0000256" key="2">
    <source>
        <dbReference type="ARBA" id="ARBA00017823"/>
    </source>
</evidence>
<keyword evidence="3" id="KW-0678">Repressor</keyword>
<dbReference type="SUPFAM" id="SSF101498">
    <property type="entry name" value="Anti-sigma factor FlgM"/>
    <property type="match status" value="1"/>
</dbReference>
<dbReference type="InterPro" id="IPR007412">
    <property type="entry name" value="FlgM"/>
</dbReference>
<keyword evidence="9" id="KW-0282">Flagellum</keyword>
<sequence length="91" mass="10414">MKVNHFNAANQVNPYQRQANMTKQVEQAKTNQADKLEISSKALEMQKTSQSDPARQAKVEQLKMQVENGTYHVDANELAKSLVQHFQQKRS</sequence>
<dbReference type="GO" id="GO:0044781">
    <property type="term" value="P:bacterial-type flagellum organization"/>
    <property type="evidence" value="ECO:0007669"/>
    <property type="project" value="UniProtKB-KW"/>
</dbReference>
<dbReference type="NCBIfam" id="TIGR03824">
    <property type="entry name" value="FlgM_jcvi"/>
    <property type="match status" value="1"/>
</dbReference>